<dbReference type="Proteomes" id="UP000555728">
    <property type="component" value="Unassembled WGS sequence"/>
</dbReference>
<dbReference type="EMBL" id="JACIGI010000022">
    <property type="protein sequence ID" value="MBB4286819.1"/>
    <property type="molecule type" value="Genomic_DNA"/>
</dbReference>
<protein>
    <submittedName>
        <fullName evidence="1">Uncharacterized protein</fullName>
    </submittedName>
</protein>
<gene>
    <name evidence="1" type="ORF">GGD88_002560</name>
</gene>
<keyword evidence="2" id="KW-1185">Reference proteome</keyword>
<evidence type="ECO:0000313" key="1">
    <source>
        <dbReference type="EMBL" id="MBB4286819.1"/>
    </source>
</evidence>
<dbReference type="RefSeq" id="WP_184435987.1">
    <property type="nucleotide sequence ID" value="NZ_JACIGI010000022.1"/>
</dbReference>
<comment type="caution">
    <text evidence="1">The sequence shown here is derived from an EMBL/GenBank/DDBJ whole genome shotgun (WGS) entry which is preliminary data.</text>
</comment>
<evidence type="ECO:0000313" key="2">
    <source>
        <dbReference type="Proteomes" id="UP000555728"/>
    </source>
</evidence>
<accession>A0A7W6S0W8</accession>
<name>A0A7W6S0W8_9PROT</name>
<dbReference type="AlphaFoldDB" id="A0A7W6S0W8"/>
<sequence length="135" mass="14622">MEDDADERAAIAEFDGGIPREWCDGWARLQAMAPPAGCTPRQWARLIDDAGRFLDQWAATASSLGWTTADVWGVHPTRPMARYDHMGLVGLLDGARVVVLTADTATLRTASGATNNAYRRPVTGSVPVWTLRASP</sequence>
<reference evidence="1 2" key="1">
    <citation type="submission" date="2020-08" db="EMBL/GenBank/DDBJ databases">
        <title>Genome sequencing of Purple Non-Sulfur Bacteria from various extreme environments.</title>
        <authorList>
            <person name="Mayer M."/>
        </authorList>
    </citation>
    <scope>NUCLEOTIDE SEQUENCE [LARGE SCALE GENOMIC DNA]</scope>
    <source>
        <strain evidence="1 2">JA135</strain>
    </source>
</reference>
<organism evidence="1 2">
    <name type="scientific">Roseospira goensis</name>
    <dbReference type="NCBI Taxonomy" id="391922"/>
    <lineage>
        <taxon>Bacteria</taxon>
        <taxon>Pseudomonadati</taxon>
        <taxon>Pseudomonadota</taxon>
        <taxon>Alphaproteobacteria</taxon>
        <taxon>Rhodospirillales</taxon>
        <taxon>Rhodospirillaceae</taxon>
        <taxon>Roseospira</taxon>
    </lineage>
</organism>
<proteinExistence type="predicted"/>